<feature type="transmembrane region" description="Helical" evidence="2">
    <location>
        <begin position="44"/>
        <end position="67"/>
    </location>
</feature>
<gene>
    <name evidence="3" type="ORF">AV274_4557</name>
</gene>
<feature type="transmembrane region" description="Helical" evidence="2">
    <location>
        <begin position="12"/>
        <end position="32"/>
    </location>
</feature>
<organism evidence="3 4">
    <name type="scientific">Blastocystis sp. subtype 1 (strain ATCC 50177 / NandII)</name>
    <dbReference type="NCBI Taxonomy" id="478820"/>
    <lineage>
        <taxon>Eukaryota</taxon>
        <taxon>Sar</taxon>
        <taxon>Stramenopiles</taxon>
        <taxon>Bigyra</taxon>
        <taxon>Opalozoa</taxon>
        <taxon>Opalinata</taxon>
        <taxon>Blastocystidae</taxon>
        <taxon>Blastocystis</taxon>
    </lineage>
</organism>
<sequence>MIRTRFVQTSLKVILTFFFVRCFSSHSIFILIDSLLQHHPVPFIMSPFSSSLTSSYCSICVGISFFFTYTQLATLSKPITFTVFALLKLIPLCLLLNCSSSVQVSLTIAVATFLLGIISGQLKMDNLRKELRLVINCLSSDFMSTGDALEVAQALDEFTYNRLRCTLQELREYLRVNQSAVGSYLTAANKPKLLDFVTAPGLQFPEYSTYRDFCSAVGAHKQQMRFTTPLPHNGGLNETTALLDEGVNTLFPNSAVPGQPTQPAVQGFLQRVKQAVQFVLSGTLPTAQTTQTTQTTRTAPSFQPPPSTAYRAGGSGTYGLSRGYGSQGPSSTIPLNGMNYTTRNQMGSFGTMSSMKDNAGIAFSKPTYPNQGYRNYNDSYPRTSYF</sequence>
<protein>
    <submittedName>
        <fullName evidence="3">Uncharacterized protein</fullName>
    </submittedName>
</protein>
<dbReference type="EMBL" id="LXWW01000329">
    <property type="protein sequence ID" value="OAO13749.1"/>
    <property type="molecule type" value="Genomic_DNA"/>
</dbReference>
<keyword evidence="2" id="KW-0472">Membrane</keyword>
<feature type="compositionally biased region" description="Polar residues" evidence="1">
    <location>
        <begin position="367"/>
        <end position="386"/>
    </location>
</feature>
<evidence type="ECO:0000313" key="3">
    <source>
        <dbReference type="EMBL" id="OAO13749.1"/>
    </source>
</evidence>
<name>A0A196SCL6_BLAHN</name>
<keyword evidence="2" id="KW-1133">Transmembrane helix</keyword>
<comment type="caution">
    <text evidence="3">The sequence shown here is derived from an EMBL/GenBank/DDBJ whole genome shotgun (WGS) entry which is preliminary data.</text>
</comment>
<feature type="transmembrane region" description="Helical" evidence="2">
    <location>
        <begin position="103"/>
        <end position="122"/>
    </location>
</feature>
<dbReference type="Proteomes" id="UP000078348">
    <property type="component" value="Unassembled WGS sequence"/>
</dbReference>
<proteinExistence type="predicted"/>
<feature type="region of interest" description="Disordered" evidence="1">
    <location>
        <begin position="288"/>
        <end position="307"/>
    </location>
</feature>
<evidence type="ECO:0000256" key="1">
    <source>
        <dbReference type="SAM" id="MobiDB-lite"/>
    </source>
</evidence>
<evidence type="ECO:0000313" key="4">
    <source>
        <dbReference type="Proteomes" id="UP000078348"/>
    </source>
</evidence>
<dbReference type="AlphaFoldDB" id="A0A196SCL6"/>
<reference evidence="3 4" key="1">
    <citation type="submission" date="2016-05" db="EMBL/GenBank/DDBJ databases">
        <title>Nuclear genome of Blastocystis sp. subtype 1 NandII.</title>
        <authorList>
            <person name="Gentekaki E."/>
            <person name="Curtis B."/>
            <person name="Stairs C."/>
            <person name="Eme L."/>
            <person name="Herman E."/>
            <person name="Klimes V."/>
            <person name="Arias M.C."/>
            <person name="Elias M."/>
            <person name="Hilliou F."/>
            <person name="Klute M."/>
            <person name="Malik S.-B."/>
            <person name="Pightling A."/>
            <person name="Rachubinski R."/>
            <person name="Salas D."/>
            <person name="Schlacht A."/>
            <person name="Suga H."/>
            <person name="Archibald J."/>
            <person name="Ball S.G."/>
            <person name="Clark G."/>
            <person name="Dacks J."/>
            <person name="Van Der Giezen M."/>
            <person name="Tsaousis A."/>
            <person name="Roger A."/>
        </authorList>
    </citation>
    <scope>NUCLEOTIDE SEQUENCE [LARGE SCALE GENOMIC DNA]</scope>
    <source>
        <strain evidence="4">ATCC 50177 / NandII</strain>
    </source>
</reference>
<feature type="compositionally biased region" description="Low complexity" evidence="1">
    <location>
        <begin position="288"/>
        <end position="299"/>
    </location>
</feature>
<evidence type="ECO:0000256" key="2">
    <source>
        <dbReference type="SAM" id="Phobius"/>
    </source>
</evidence>
<feature type="region of interest" description="Disordered" evidence="1">
    <location>
        <begin position="363"/>
        <end position="386"/>
    </location>
</feature>
<keyword evidence="4" id="KW-1185">Reference proteome</keyword>
<accession>A0A196SCL6</accession>
<keyword evidence="2" id="KW-0812">Transmembrane</keyword>